<dbReference type="InterPro" id="IPR002301">
    <property type="entry name" value="Ile-tRNA-ligase"/>
</dbReference>
<dbReference type="Pfam" id="PF08264">
    <property type="entry name" value="Anticodon_1"/>
    <property type="match status" value="1"/>
</dbReference>
<evidence type="ECO:0000256" key="5">
    <source>
        <dbReference type="ARBA" id="ARBA00022741"/>
    </source>
</evidence>
<dbReference type="PANTHER" id="PTHR42780">
    <property type="entry name" value="SOLEUCYL-TRNA SYNTHETASE"/>
    <property type="match status" value="1"/>
</dbReference>
<dbReference type="SUPFAM" id="SSF50677">
    <property type="entry name" value="ValRS/IleRS/LeuRS editing domain"/>
    <property type="match status" value="1"/>
</dbReference>
<dbReference type="PROSITE" id="PS00178">
    <property type="entry name" value="AA_TRNA_LIGASE_I"/>
    <property type="match status" value="1"/>
</dbReference>
<keyword evidence="3 12" id="KW-0436">Ligase</keyword>
<name>A0A832V251_9ARCH</name>
<evidence type="ECO:0000256" key="1">
    <source>
        <dbReference type="ARBA" id="ARBA00013165"/>
    </source>
</evidence>
<feature type="domain" description="Aminoacyl-tRNA synthetase class Ia" evidence="13">
    <location>
        <begin position="13"/>
        <end position="637"/>
    </location>
</feature>
<dbReference type="Pfam" id="PF00133">
    <property type="entry name" value="tRNA-synt_1"/>
    <property type="match status" value="1"/>
</dbReference>
<dbReference type="CDD" id="cd07961">
    <property type="entry name" value="Anticodon_Ia_Ile_ABEc"/>
    <property type="match status" value="1"/>
</dbReference>
<evidence type="ECO:0000256" key="3">
    <source>
        <dbReference type="ARBA" id="ARBA00022598"/>
    </source>
</evidence>
<comment type="similarity">
    <text evidence="12">Belongs to the class-I aminoacyl-tRNA synthetase family.</text>
</comment>
<evidence type="ECO:0000256" key="2">
    <source>
        <dbReference type="ARBA" id="ARBA00022490"/>
    </source>
</evidence>
<evidence type="ECO:0000256" key="7">
    <source>
        <dbReference type="ARBA" id="ARBA00022840"/>
    </source>
</evidence>
<dbReference type="GO" id="GO:0006428">
    <property type="term" value="P:isoleucyl-tRNA aminoacylation"/>
    <property type="evidence" value="ECO:0007669"/>
    <property type="project" value="UniProtKB-UniRule"/>
</dbReference>
<feature type="domain" description="Methionyl/Valyl/Leucyl/Isoleucyl-tRNA synthetase anticodon-binding" evidence="14">
    <location>
        <begin position="683"/>
        <end position="835"/>
    </location>
</feature>
<evidence type="ECO:0000256" key="8">
    <source>
        <dbReference type="ARBA" id="ARBA00022917"/>
    </source>
</evidence>
<evidence type="ECO:0000256" key="6">
    <source>
        <dbReference type="ARBA" id="ARBA00022833"/>
    </source>
</evidence>
<dbReference type="PANTHER" id="PTHR42780:SF1">
    <property type="entry name" value="ISOLEUCINE--TRNA LIGASE, CYTOPLASMIC"/>
    <property type="match status" value="1"/>
</dbReference>
<dbReference type="InterPro" id="IPR033709">
    <property type="entry name" value="Anticodon_Ile_ABEc"/>
</dbReference>
<dbReference type="GO" id="GO:0000049">
    <property type="term" value="F:tRNA binding"/>
    <property type="evidence" value="ECO:0007669"/>
    <property type="project" value="InterPro"/>
</dbReference>
<dbReference type="InterPro" id="IPR001412">
    <property type="entry name" value="aa-tRNA-synth_I_CS"/>
</dbReference>
<dbReference type="InterPro" id="IPR002300">
    <property type="entry name" value="aa-tRNA-synth_Ia"/>
</dbReference>
<comment type="caution">
    <text evidence="15">The sequence shown here is derived from an EMBL/GenBank/DDBJ whole genome shotgun (WGS) entry which is preliminary data.</text>
</comment>
<dbReference type="GO" id="GO:0005737">
    <property type="term" value="C:cytoplasm"/>
    <property type="evidence" value="ECO:0007669"/>
    <property type="project" value="UniProtKB-UniRule"/>
</dbReference>
<dbReference type="GO" id="GO:0004822">
    <property type="term" value="F:isoleucine-tRNA ligase activity"/>
    <property type="evidence" value="ECO:0007669"/>
    <property type="project" value="UniProtKB-UniRule"/>
</dbReference>
<keyword evidence="7 12" id="KW-0067">ATP-binding</keyword>
<accession>A0A832V251</accession>
<evidence type="ECO:0000256" key="4">
    <source>
        <dbReference type="ARBA" id="ARBA00022723"/>
    </source>
</evidence>
<keyword evidence="2" id="KW-0963">Cytoplasm</keyword>
<dbReference type="GO" id="GO:0046872">
    <property type="term" value="F:metal ion binding"/>
    <property type="evidence" value="ECO:0007669"/>
    <property type="project" value="UniProtKB-KW"/>
</dbReference>
<dbReference type="Gene3D" id="3.40.50.620">
    <property type="entry name" value="HUPs"/>
    <property type="match status" value="2"/>
</dbReference>
<keyword evidence="6" id="KW-0862">Zinc</keyword>
<evidence type="ECO:0000256" key="10">
    <source>
        <dbReference type="ARBA" id="ARBA00048359"/>
    </source>
</evidence>
<dbReference type="InterPro" id="IPR009008">
    <property type="entry name" value="Val/Leu/Ile-tRNA-synth_edit"/>
</dbReference>
<dbReference type="NCBIfam" id="TIGR00392">
    <property type="entry name" value="ileS"/>
    <property type="match status" value="1"/>
</dbReference>
<keyword evidence="8 12" id="KW-0648">Protein biosynthesis</keyword>
<sequence length="978" mass="113130">MDQKFNLKQIEEKILKFWSENSIYKKVVQKNSKGPRFKYIDGPPYTTGAIHLGTAWNKVLKDTALRYKRFQGYNVRDQPGYDMHGLPIEVKVEEDLKLKNKRDIEEKIGVENFIELCRKFALDNLDLMNKQFSRLGVWMDWGDPYMTIKNSYIEGAWWALKQAHEKNYLYLGPKSITWCARCATALAKHELEYETIKDNSIFVKFQLEDSPDTYLIIWTTTPWTLPANLGVAVNPDFQYAKLKILSENELWIVAKDLAPALLGAIGKKFEIVETFSGAQLAGTKYVHPFLEEVPIHKKIKSEYQNAHSVLAVGEDVYENFVTLTAGSGLVHTAPGAGPEDFEVGKHFGLPGLTLIDENGVFTSDGGKYKGFVARKDDKKIVEELKKRNLVVHEAAVSHEYAHCWRCKNGVVYRVTDQWYLAVSKLKQKMIEENKKIKWTPDWAGEKWFHSWIENLQDWCVSRQRYWGIPLPIWKCAKCDNLKVIGSRNELPANLKDLHRPWIDQITFKCEKCGATMRRIEDVLDVWLDSGAATWASLPFPESGKEILDKWFPADFILEGKDQIRGWFNSLMSLSMVSHGIPSYKSVYMHGFVADEQGMKMSKSLGNIVSPDEVIEKYGSEAFRFYCLRANPGEDLRFNWKDVEESYRALNILWNIAVFAKYMELEKFNPETYKLDKKKLKPEDKWILSRVNTLNEKVTHAFESYNFHEVPKLLHEFIVEDVSRWYVKLIRNRTWVSVKGEDKLIAFKVLYDVLKKYLALAAPIVPLLAEEIYQSLIHPLDKRFPDSIHLFEWPKPQTEFVDLSTEENMQVARKIVETTLNIREESKVKLRWPLKALAVKGEKVQTAIEQFSDVIKEQANVKSAKFGAAKGVEKDFEYGKVYLDTEITQDIMEEALAREVMRAVQVLRKKHGFKVEEKIVLTLSSEDEFSREALNKFRKEITEKVGAVKLEVSIQKSKAKHEGDLDFEGKLIQIAFDRR</sequence>
<evidence type="ECO:0000259" key="14">
    <source>
        <dbReference type="Pfam" id="PF08264"/>
    </source>
</evidence>
<comment type="catalytic activity">
    <reaction evidence="10">
        <text>tRNA(Ile) + L-isoleucine + ATP = L-isoleucyl-tRNA(Ile) + AMP + diphosphate</text>
        <dbReference type="Rhea" id="RHEA:11060"/>
        <dbReference type="Rhea" id="RHEA-COMP:9666"/>
        <dbReference type="Rhea" id="RHEA-COMP:9695"/>
        <dbReference type="ChEBI" id="CHEBI:30616"/>
        <dbReference type="ChEBI" id="CHEBI:33019"/>
        <dbReference type="ChEBI" id="CHEBI:58045"/>
        <dbReference type="ChEBI" id="CHEBI:78442"/>
        <dbReference type="ChEBI" id="CHEBI:78528"/>
        <dbReference type="ChEBI" id="CHEBI:456215"/>
        <dbReference type="EC" id="6.1.1.5"/>
    </reaction>
</comment>
<evidence type="ECO:0000256" key="11">
    <source>
        <dbReference type="NCBIfam" id="TIGR00392"/>
    </source>
</evidence>
<dbReference type="GO" id="GO:0002161">
    <property type="term" value="F:aminoacyl-tRNA deacylase activity"/>
    <property type="evidence" value="ECO:0007669"/>
    <property type="project" value="InterPro"/>
</dbReference>
<dbReference type="Pfam" id="PF19302">
    <property type="entry name" value="DUF5915"/>
    <property type="match status" value="1"/>
</dbReference>
<keyword evidence="16" id="KW-1185">Reference proteome</keyword>
<dbReference type="Gene3D" id="1.10.730.10">
    <property type="entry name" value="Isoleucyl-tRNA Synthetase, Domain 1"/>
    <property type="match status" value="1"/>
</dbReference>
<dbReference type="InterPro" id="IPR013155">
    <property type="entry name" value="M/V/L/I-tRNA-synth_anticd-bd"/>
</dbReference>
<dbReference type="EMBL" id="DVAB01000040">
    <property type="protein sequence ID" value="HIK00858.1"/>
    <property type="molecule type" value="Genomic_DNA"/>
</dbReference>
<dbReference type="SUPFAM" id="SSF47323">
    <property type="entry name" value="Anticodon-binding domain of a subclass of class I aminoacyl-tRNA synthetases"/>
    <property type="match status" value="1"/>
</dbReference>
<evidence type="ECO:0000259" key="13">
    <source>
        <dbReference type="Pfam" id="PF00133"/>
    </source>
</evidence>
<dbReference type="EC" id="6.1.1.5" evidence="1 11"/>
<dbReference type="InterPro" id="IPR009080">
    <property type="entry name" value="tRNAsynth_Ia_anticodon-bd"/>
</dbReference>
<dbReference type="FunFam" id="3.40.50.620:FF:000286">
    <property type="entry name" value="Isoleucine--tRNA ligase"/>
    <property type="match status" value="1"/>
</dbReference>
<keyword evidence="9 12" id="KW-0030">Aminoacyl-tRNA synthetase</keyword>
<dbReference type="AlphaFoldDB" id="A0A832V251"/>
<organism evidence="15 16">
    <name type="scientific">Candidatus Naiadarchaeum limnaeum</name>
    <dbReference type="NCBI Taxonomy" id="2756139"/>
    <lineage>
        <taxon>Archaea</taxon>
        <taxon>Candidatus Undinarchaeota</taxon>
        <taxon>Candidatus Undinarchaeia</taxon>
        <taxon>Candidatus Naiadarchaeales</taxon>
        <taxon>Candidatus Naiadarchaeaceae</taxon>
        <taxon>Candidatus Naiadarchaeum</taxon>
    </lineage>
</organism>
<evidence type="ECO:0000313" key="15">
    <source>
        <dbReference type="EMBL" id="HIK00858.1"/>
    </source>
</evidence>
<keyword evidence="5 12" id="KW-0547">Nucleotide-binding</keyword>
<dbReference type="Gene3D" id="3.90.740.10">
    <property type="entry name" value="Valyl/Leucyl/Isoleucyl-tRNA synthetase, editing domain"/>
    <property type="match status" value="1"/>
</dbReference>
<dbReference type="InterPro" id="IPR014729">
    <property type="entry name" value="Rossmann-like_a/b/a_fold"/>
</dbReference>
<dbReference type="SUPFAM" id="SSF52374">
    <property type="entry name" value="Nucleotidylyl transferase"/>
    <property type="match status" value="1"/>
</dbReference>
<dbReference type="GO" id="GO:0005524">
    <property type="term" value="F:ATP binding"/>
    <property type="evidence" value="ECO:0007669"/>
    <property type="project" value="UniProtKB-KW"/>
</dbReference>
<evidence type="ECO:0000313" key="16">
    <source>
        <dbReference type="Proteomes" id="UP000646946"/>
    </source>
</evidence>
<dbReference type="Proteomes" id="UP000646946">
    <property type="component" value="Unassembled WGS sequence"/>
</dbReference>
<evidence type="ECO:0000256" key="12">
    <source>
        <dbReference type="RuleBase" id="RU363035"/>
    </source>
</evidence>
<reference evidence="15 16" key="1">
    <citation type="journal article" name="Nat. Commun.">
        <title>Undinarchaeota illuminate DPANN phylogeny and the impact of gene transfer on archaeal evolution.</title>
        <authorList>
            <person name="Dombrowski N."/>
            <person name="Williams T.A."/>
            <person name="Sun J."/>
            <person name="Woodcroft B.J."/>
            <person name="Lee J.H."/>
            <person name="Minh B.Q."/>
            <person name="Rinke C."/>
            <person name="Spang A."/>
        </authorList>
    </citation>
    <scope>NUCLEOTIDE SEQUENCE [LARGE SCALE GENOMIC DNA]</scope>
    <source>
        <strain evidence="15">MAG_bin1129</strain>
    </source>
</reference>
<proteinExistence type="inferred from homology"/>
<dbReference type="InterPro" id="IPR023586">
    <property type="entry name" value="Ile-tRNA-ligase_type2"/>
</dbReference>
<gene>
    <name evidence="15" type="ORF">H1016_04945</name>
</gene>
<protein>
    <recommendedName>
        <fullName evidence="1 11">Isoleucine--tRNA ligase</fullName>
        <ecNumber evidence="1 11">6.1.1.5</ecNumber>
    </recommendedName>
</protein>
<keyword evidence="4" id="KW-0479">Metal-binding</keyword>
<evidence type="ECO:0000256" key="9">
    <source>
        <dbReference type="ARBA" id="ARBA00023146"/>
    </source>
</evidence>
<dbReference type="PRINTS" id="PR00984">
    <property type="entry name" value="TRNASYNTHILE"/>
</dbReference>